<proteinExistence type="predicted"/>
<accession>A0A850U3L1</accession>
<name>A0A850U3L1_GRUAM</name>
<dbReference type="AlphaFoldDB" id="A0A850U3L1"/>
<dbReference type="GO" id="GO:0042632">
    <property type="term" value="P:cholesterol homeostasis"/>
    <property type="evidence" value="ECO:0007669"/>
    <property type="project" value="TreeGrafter"/>
</dbReference>
<feature type="non-terminal residue" evidence="1">
    <location>
        <position position="1"/>
    </location>
</feature>
<comment type="caution">
    <text evidence="1">The sequence shown here is derived from an EMBL/GenBank/DDBJ whole genome shotgun (WGS) entry which is preliminary data.</text>
</comment>
<dbReference type="GO" id="GO:0030299">
    <property type="term" value="P:intestinal cholesterol absorption"/>
    <property type="evidence" value="ECO:0007669"/>
    <property type="project" value="TreeGrafter"/>
</dbReference>
<dbReference type="Proteomes" id="UP000640762">
    <property type="component" value="Unassembled WGS sequence"/>
</dbReference>
<dbReference type="GO" id="GO:0015485">
    <property type="term" value="F:cholesterol binding"/>
    <property type="evidence" value="ECO:0007669"/>
    <property type="project" value="TreeGrafter"/>
</dbReference>
<evidence type="ECO:0000313" key="1">
    <source>
        <dbReference type="EMBL" id="NWH25320.1"/>
    </source>
</evidence>
<dbReference type="PANTHER" id="PTHR45727">
    <property type="entry name" value="NPC INTRACELLULAR CHOLESTEROL TRANSPORTER 1"/>
    <property type="match status" value="1"/>
</dbReference>
<gene>
    <name evidence="1" type="primary">Npc1l1_0</name>
    <name evidence="1" type="ORF">GRUAME_R14882</name>
</gene>
<protein>
    <submittedName>
        <fullName evidence="1">NPCL1 protein</fullName>
    </submittedName>
</protein>
<feature type="non-terminal residue" evidence="1">
    <location>
        <position position="67"/>
    </location>
</feature>
<sequence length="67" mass="6852">WVGARVLADGTGAPQDSYMLQYFAALNQYLAVGVPTYFVTTGGYNFSSSAGTNGICSSAGCASNSLT</sequence>
<dbReference type="EMBL" id="WEIX01012346">
    <property type="protein sequence ID" value="NWH25320.1"/>
    <property type="molecule type" value="Genomic_DNA"/>
</dbReference>
<dbReference type="PANTHER" id="PTHR45727:SF3">
    <property type="entry name" value="NPC1-LIKE INTRACELLULAR CHOLESTEROL TRANSPORTER 1"/>
    <property type="match status" value="1"/>
</dbReference>
<organism evidence="1 2">
    <name type="scientific">Grus americana</name>
    <name type="common">Whooping crane</name>
    <dbReference type="NCBI Taxonomy" id="9117"/>
    <lineage>
        <taxon>Eukaryota</taxon>
        <taxon>Metazoa</taxon>
        <taxon>Chordata</taxon>
        <taxon>Craniata</taxon>
        <taxon>Vertebrata</taxon>
        <taxon>Euteleostomi</taxon>
        <taxon>Archelosauria</taxon>
        <taxon>Archosauria</taxon>
        <taxon>Dinosauria</taxon>
        <taxon>Saurischia</taxon>
        <taxon>Theropoda</taxon>
        <taxon>Coelurosauria</taxon>
        <taxon>Aves</taxon>
        <taxon>Neognathae</taxon>
        <taxon>Neoaves</taxon>
        <taxon>Gruiformes</taxon>
        <taxon>Gruidae</taxon>
        <taxon>Grus</taxon>
    </lineage>
</organism>
<reference evidence="1" key="1">
    <citation type="submission" date="2019-10" db="EMBL/GenBank/DDBJ databases">
        <title>Bird 10,000 Genomes (B10K) Project - Family phase.</title>
        <authorList>
            <person name="Zhang G."/>
        </authorList>
    </citation>
    <scope>NUCLEOTIDE SEQUENCE</scope>
    <source>
        <strain evidence="1">B10K-DU-012-65</strain>
        <tissue evidence="1">Muscle</tissue>
    </source>
</reference>
<dbReference type="GO" id="GO:0015918">
    <property type="term" value="P:sterol transport"/>
    <property type="evidence" value="ECO:0007669"/>
    <property type="project" value="TreeGrafter"/>
</dbReference>
<evidence type="ECO:0000313" key="2">
    <source>
        <dbReference type="Proteomes" id="UP000640762"/>
    </source>
</evidence>
<keyword evidence="2" id="KW-1185">Reference proteome</keyword>
<dbReference type="GO" id="GO:0005886">
    <property type="term" value="C:plasma membrane"/>
    <property type="evidence" value="ECO:0007669"/>
    <property type="project" value="TreeGrafter"/>
</dbReference>